<reference evidence="12" key="2">
    <citation type="submission" date="2014-03" db="EMBL/GenBank/DDBJ databases">
        <authorList>
            <person name="Genoscope - CEA"/>
        </authorList>
    </citation>
    <scope>NUCLEOTIDE SEQUENCE</scope>
</reference>
<evidence type="ECO:0000256" key="5">
    <source>
        <dbReference type="ARBA" id="ARBA00022737"/>
    </source>
</evidence>
<keyword evidence="7" id="KW-0206">Cytoskeleton</keyword>
<dbReference type="InterPro" id="IPR036028">
    <property type="entry name" value="SH3-like_dom_sf"/>
</dbReference>
<evidence type="ECO:0000256" key="1">
    <source>
        <dbReference type="ARBA" id="ARBA00004245"/>
    </source>
</evidence>
<evidence type="ECO:0000256" key="9">
    <source>
        <dbReference type="SAM" id="MobiDB-lite"/>
    </source>
</evidence>
<evidence type="ECO:0000256" key="3">
    <source>
        <dbReference type="ARBA" id="ARBA00022490"/>
    </source>
</evidence>
<evidence type="ECO:0000256" key="10">
    <source>
        <dbReference type="SAM" id="SignalP"/>
    </source>
</evidence>
<dbReference type="GO" id="GO:0005737">
    <property type="term" value="C:cytoplasm"/>
    <property type="evidence" value="ECO:0007669"/>
    <property type="project" value="UniProtKB-ARBA"/>
</dbReference>
<keyword evidence="4" id="KW-0597">Phosphoprotein</keyword>
<dbReference type="PRINTS" id="PR00452">
    <property type="entry name" value="SH3DOMAIN"/>
</dbReference>
<name>A0A060Z0K6_ONCMY</name>
<feature type="region of interest" description="Disordered" evidence="9">
    <location>
        <begin position="39"/>
        <end position="88"/>
    </location>
</feature>
<dbReference type="InterPro" id="IPR001452">
    <property type="entry name" value="SH3_domain"/>
</dbReference>
<dbReference type="PaxDb" id="8022-A0A060Z0K6"/>
<comment type="subcellular location">
    <subcellularLocation>
        <location evidence="1">Cytoplasm</location>
        <location evidence="1">Cytoskeleton</location>
    </subcellularLocation>
</comment>
<evidence type="ECO:0000313" key="13">
    <source>
        <dbReference type="Proteomes" id="UP000193380"/>
    </source>
</evidence>
<dbReference type="GO" id="GO:0005856">
    <property type="term" value="C:cytoskeleton"/>
    <property type="evidence" value="ECO:0007669"/>
    <property type="project" value="UniProtKB-SubCell"/>
</dbReference>
<evidence type="ECO:0000256" key="6">
    <source>
        <dbReference type="ARBA" id="ARBA00023203"/>
    </source>
</evidence>
<evidence type="ECO:0000256" key="8">
    <source>
        <dbReference type="PROSITE-ProRule" id="PRU00192"/>
    </source>
</evidence>
<evidence type="ECO:0000256" key="2">
    <source>
        <dbReference type="ARBA" id="ARBA00022443"/>
    </source>
</evidence>
<feature type="compositionally biased region" description="Low complexity" evidence="9">
    <location>
        <begin position="47"/>
        <end position="62"/>
    </location>
</feature>
<dbReference type="GO" id="GO:0005925">
    <property type="term" value="C:focal adhesion"/>
    <property type="evidence" value="ECO:0007669"/>
    <property type="project" value="TreeGrafter"/>
</dbReference>
<evidence type="ECO:0000256" key="7">
    <source>
        <dbReference type="ARBA" id="ARBA00023212"/>
    </source>
</evidence>
<dbReference type="Gene3D" id="2.30.30.40">
    <property type="entry name" value="SH3 Domains"/>
    <property type="match status" value="1"/>
</dbReference>
<dbReference type="FunFam" id="2.30.30.40:FF:000007">
    <property type="entry name" value="nebulin isoform X1"/>
    <property type="match status" value="1"/>
</dbReference>
<evidence type="ECO:0000313" key="12">
    <source>
        <dbReference type="EMBL" id="CDQ94805.1"/>
    </source>
</evidence>
<dbReference type="EMBL" id="FR918671">
    <property type="protein sequence ID" value="CDQ94805.1"/>
    <property type="molecule type" value="Genomic_DNA"/>
</dbReference>
<keyword evidence="5" id="KW-0677">Repeat</keyword>
<dbReference type="Pfam" id="PF14604">
    <property type="entry name" value="SH3_9"/>
    <property type="match status" value="1"/>
</dbReference>
<feature type="non-terminal residue" evidence="12">
    <location>
        <position position="1"/>
    </location>
</feature>
<dbReference type="PROSITE" id="PS50002">
    <property type="entry name" value="SH3"/>
    <property type="match status" value="1"/>
</dbReference>
<dbReference type="Proteomes" id="UP000193380">
    <property type="component" value="Unassembled WGS sequence"/>
</dbReference>
<dbReference type="AlphaFoldDB" id="A0A060Z0K6"/>
<feature type="compositionally biased region" description="Low complexity" evidence="9">
    <location>
        <begin position="69"/>
        <end position="81"/>
    </location>
</feature>
<dbReference type="STRING" id="8022.A0A060Z0K6"/>
<organism evidence="12 13">
    <name type="scientific">Oncorhynchus mykiss</name>
    <name type="common">Rainbow trout</name>
    <name type="synonym">Salmo gairdneri</name>
    <dbReference type="NCBI Taxonomy" id="8022"/>
    <lineage>
        <taxon>Eukaryota</taxon>
        <taxon>Metazoa</taxon>
        <taxon>Chordata</taxon>
        <taxon>Craniata</taxon>
        <taxon>Vertebrata</taxon>
        <taxon>Euteleostomi</taxon>
        <taxon>Actinopterygii</taxon>
        <taxon>Neopterygii</taxon>
        <taxon>Teleostei</taxon>
        <taxon>Protacanthopterygii</taxon>
        <taxon>Salmoniformes</taxon>
        <taxon>Salmonidae</taxon>
        <taxon>Salmoninae</taxon>
        <taxon>Oncorhynchus</taxon>
    </lineage>
</organism>
<reference evidence="12" key="1">
    <citation type="journal article" date="2014" name="Nat. Commun.">
        <title>The rainbow trout genome provides novel insights into evolution after whole-genome duplication in vertebrates.</title>
        <authorList>
            <person name="Berthelot C."/>
            <person name="Brunet F."/>
            <person name="Chalopin D."/>
            <person name="Juanchich A."/>
            <person name="Bernard M."/>
            <person name="Noel B."/>
            <person name="Bento P."/>
            <person name="Da Silva C."/>
            <person name="Labadie K."/>
            <person name="Alberti A."/>
            <person name="Aury J.M."/>
            <person name="Louis A."/>
            <person name="Dehais P."/>
            <person name="Bardou P."/>
            <person name="Montfort J."/>
            <person name="Klopp C."/>
            <person name="Cabau C."/>
            <person name="Gaspin C."/>
            <person name="Thorgaard G.H."/>
            <person name="Boussaha M."/>
            <person name="Quillet E."/>
            <person name="Guyomard R."/>
            <person name="Galiana D."/>
            <person name="Bobe J."/>
            <person name="Volff J.N."/>
            <person name="Genet C."/>
            <person name="Wincker P."/>
            <person name="Jaillon O."/>
            <person name="Roest Crollius H."/>
            <person name="Guiguen Y."/>
        </authorList>
    </citation>
    <scope>NUCLEOTIDE SEQUENCE [LARGE SCALE GENOMIC DNA]</scope>
</reference>
<keyword evidence="10" id="KW-0732">Signal</keyword>
<accession>A0A060Z0K6</accession>
<evidence type="ECO:0000256" key="4">
    <source>
        <dbReference type="ARBA" id="ARBA00022553"/>
    </source>
</evidence>
<dbReference type="PANTHER" id="PTHR46218">
    <property type="entry name" value="LASP"/>
    <property type="match status" value="1"/>
</dbReference>
<dbReference type="InterPro" id="IPR051759">
    <property type="entry name" value="LIM-SH3_domain_protein"/>
</dbReference>
<dbReference type="GO" id="GO:0051015">
    <property type="term" value="F:actin filament binding"/>
    <property type="evidence" value="ECO:0007669"/>
    <property type="project" value="TreeGrafter"/>
</dbReference>
<gene>
    <name evidence="12" type="ORF">GSONMT00003043001</name>
</gene>
<sequence length="145" mass="15378">SLSLPSFLSLSITLSSLSPLSLLPLLPLSHITLSFSLAPSLSPPSSFPLSPQQLPHQPPAASKNYNYEPAAAPGPVRQAAAAPPPSSGKRYQAVYDYAAADEDEVGFLEGDVIVDAQVIDEGWMYGRVERTGQQGMLPANYVEAI</sequence>
<evidence type="ECO:0000259" key="11">
    <source>
        <dbReference type="PROSITE" id="PS50002"/>
    </source>
</evidence>
<keyword evidence="2 8" id="KW-0728">SH3 domain</keyword>
<keyword evidence="3" id="KW-0963">Cytoplasm</keyword>
<feature type="domain" description="SH3" evidence="11">
    <location>
        <begin position="86"/>
        <end position="145"/>
    </location>
</feature>
<dbReference type="PANTHER" id="PTHR46218:SF2">
    <property type="entry name" value="LIM AND SH3 DOMAIN PROTEIN 1"/>
    <property type="match status" value="1"/>
</dbReference>
<dbReference type="SMART" id="SM00326">
    <property type="entry name" value="SH3"/>
    <property type="match status" value="1"/>
</dbReference>
<protein>
    <recommendedName>
        <fullName evidence="11">SH3 domain-containing protein</fullName>
    </recommendedName>
</protein>
<proteinExistence type="predicted"/>
<dbReference type="SUPFAM" id="SSF50044">
    <property type="entry name" value="SH3-domain"/>
    <property type="match status" value="1"/>
</dbReference>
<feature type="chain" id="PRO_5001596728" description="SH3 domain-containing protein" evidence="10">
    <location>
        <begin position="18"/>
        <end position="145"/>
    </location>
</feature>
<keyword evidence="6" id="KW-0009">Actin-binding</keyword>
<feature type="signal peptide" evidence="10">
    <location>
        <begin position="1"/>
        <end position="17"/>
    </location>
</feature>